<evidence type="ECO:0000256" key="1">
    <source>
        <dbReference type="SAM" id="MobiDB-lite"/>
    </source>
</evidence>
<gene>
    <name evidence="2" type="ORF">RFULGI_LOCUS7914</name>
</gene>
<feature type="region of interest" description="Disordered" evidence="1">
    <location>
        <begin position="18"/>
        <end position="61"/>
    </location>
</feature>
<feature type="compositionally biased region" description="Low complexity" evidence="1">
    <location>
        <begin position="18"/>
        <end position="39"/>
    </location>
</feature>
<organism evidence="2 3">
    <name type="scientific">Racocetra fulgida</name>
    <dbReference type="NCBI Taxonomy" id="60492"/>
    <lineage>
        <taxon>Eukaryota</taxon>
        <taxon>Fungi</taxon>
        <taxon>Fungi incertae sedis</taxon>
        <taxon>Mucoromycota</taxon>
        <taxon>Glomeromycotina</taxon>
        <taxon>Glomeromycetes</taxon>
        <taxon>Diversisporales</taxon>
        <taxon>Gigasporaceae</taxon>
        <taxon>Racocetra</taxon>
    </lineage>
</organism>
<sequence>MSFNQKDIYAISSLAQTTTTNSLAQTTTTNSLAQTITTSSHSPVRPGAPGPTGPVPSRSNP</sequence>
<name>A0A9N9DCH3_9GLOM</name>
<evidence type="ECO:0000313" key="3">
    <source>
        <dbReference type="Proteomes" id="UP000789396"/>
    </source>
</evidence>
<accession>A0A9N9DCH3</accession>
<feature type="non-terminal residue" evidence="2">
    <location>
        <position position="61"/>
    </location>
</feature>
<comment type="caution">
    <text evidence="2">The sequence shown here is derived from an EMBL/GenBank/DDBJ whole genome shotgun (WGS) entry which is preliminary data.</text>
</comment>
<dbReference type="AlphaFoldDB" id="A0A9N9DCH3"/>
<dbReference type="EMBL" id="CAJVPZ010012074">
    <property type="protein sequence ID" value="CAG8636293.1"/>
    <property type="molecule type" value="Genomic_DNA"/>
</dbReference>
<reference evidence="2" key="1">
    <citation type="submission" date="2021-06" db="EMBL/GenBank/DDBJ databases">
        <authorList>
            <person name="Kallberg Y."/>
            <person name="Tangrot J."/>
            <person name="Rosling A."/>
        </authorList>
    </citation>
    <scope>NUCLEOTIDE SEQUENCE</scope>
    <source>
        <strain evidence="2">IN212</strain>
    </source>
</reference>
<dbReference type="Proteomes" id="UP000789396">
    <property type="component" value="Unassembled WGS sequence"/>
</dbReference>
<proteinExistence type="predicted"/>
<evidence type="ECO:0000313" key="2">
    <source>
        <dbReference type="EMBL" id="CAG8636293.1"/>
    </source>
</evidence>
<protein>
    <submittedName>
        <fullName evidence="2">3445_t:CDS:1</fullName>
    </submittedName>
</protein>
<keyword evidence="3" id="KW-1185">Reference proteome</keyword>